<protein>
    <submittedName>
        <fullName evidence="3">Alpha/beta hydrolase</fullName>
    </submittedName>
</protein>
<dbReference type="OrthoDB" id="9794445at2"/>
<dbReference type="Pfam" id="PF07859">
    <property type="entry name" value="Abhydrolase_3"/>
    <property type="match status" value="1"/>
</dbReference>
<dbReference type="RefSeq" id="WP_026229405.1">
    <property type="nucleotide sequence ID" value="NZ_KB890165.1"/>
</dbReference>
<dbReference type="AlphaFoldDB" id="A0A2N7XAG3"/>
<reference evidence="3 4" key="1">
    <citation type="submission" date="2018-01" db="EMBL/GenBank/DDBJ databases">
        <title>Whole genome analyses suggest that Burkholderia sensu lato contains two further novel genera in the rhizoxinica-symbiotica group Mycetohabitans gen. nov., and Trinickia gen. nov.: implications for the evolution of diazotrophy and nodulation in the Burkholderiaceae.</title>
        <authorList>
            <person name="Estrada-de los Santos P."/>
            <person name="Palmer M."/>
            <person name="Chavez-Ramirez B."/>
            <person name="Beukes C."/>
            <person name="Steenkamp E.T."/>
            <person name="Hirsch A.M."/>
            <person name="Manyaka P."/>
            <person name="Maluk M."/>
            <person name="Lafos M."/>
            <person name="Crook M."/>
            <person name="Gross E."/>
            <person name="Simon M.F."/>
            <person name="Bueno dos Reis Junior F."/>
            <person name="Poole P.S."/>
            <person name="Venter S.N."/>
            <person name="James E.K."/>
        </authorList>
    </citation>
    <scope>NUCLEOTIDE SEQUENCE [LARGE SCALE GENOMIC DNA]</scope>
    <source>
        <strain evidence="3 4">JPY 581</strain>
    </source>
</reference>
<dbReference type="EMBL" id="PNYC01000001">
    <property type="protein sequence ID" value="PMS38728.1"/>
    <property type="molecule type" value="Genomic_DNA"/>
</dbReference>
<dbReference type="PANTHER" id="PTHR48081:SF8">
    <property type="entry name" value="ALPHA_BETA HYDROLASE FOLD-3 DOMAIN-CONTAINING PROTEIN-RELATED"/>
    <property type="match status" value="1"/>
</dbReference>
<sequence>MRSTPSRGMVAGSSSGEPALDVNEIQIAGYQSTIGLRLYRRAGTRGLPVVLYLHGGGFVRGCLDDADAAARHFAEHLSALVISVDYSLAPKHPFPAALEDAYRAARWVDAVGRVFGAGGKKLFVVGHCAGGHIANGLSFVARDRGEVHIDAQALFSPMLDPSMTCLADESRVVSDISASQCAASYRAYLPQALQRMHPYAAPLESARLAGLPPTFIATAENDLLHLEAEKYAARLISAGVPTQVVRYASASHEHVARERQALHDAVCFFRSRLDQPTVTGR</sequence>
<dbReference type="InterPro" id="IPR029058">
    <property type="entry name" value="AB_hydrolase_fold"/>
</dbReference>
<dbReference type="PANTHER" id="PTHR48081">
    <property type="entry name" value="AB HYDROLASE SUPERFAMILY PROTEIN C4A8.06C"/>
    <property type="match status" value="1"/>
</dbReference>
<feature type="domain" description="Alpha/beta hydrolase fold-3" evidence="2">
    <location>
        <begin position="50"/>
        <end position="253"/>
    </location>
</feature>
<dbReference type="InterPro" id="IPR013094">
    <property type="entry name" value="AB_hydrolase_3"/>
</dbReference>
<keyword evidence="4" id="KW-1185">Reference proteome</keyword>
<dbReference type="InterPro" id="IPR050300">
    <property type="entry name" value="GDXG_lipolytic_enzyme"/>
</dbReference>
<dbReference type="GO" id="GO:0016787">
    <property type="term" value="F:hydrolase activity"/>
    <property type="evidence" value="ECO:0007669"/>
    <property type="project" value="UniProtKB-KW"/>
</dbReference>
<dbReference type="SUPFAM" id="SSF53474">
    <property type="entry name" value="alpha/beta-Hydrolases"/>
    <property type="match status" value="1"/>
</dbReference>
<proteinExistence type="predicted"/>
<comment type="caution">
    <text evidence="3">The sequence shown here is derived from an EMBL/GenBank/DDBJ whole genome shotgun (WGS) entry which is preliminary data.</text>
</comment>
<gene>
    <name evidence="3" type="ORF">C0Z20_02440</name>
</gene>
<organism evidence="3 4">
    <name type="scientific">Trinickia symbiotica</name>
    <dbReference type="NCBI Taxonomy" id="863227"/>
    <lineage>
        <taxon>Bacteria</taxon>
        <taxon>Pseudomonadati</taxon>
        <taxon>Pseudomonadota</taxon>
        <taxon>Betaproteobacteria</taxon>
        <taxon>Burkholderiales</taxon>
        <taxon>Burkholderiaceae</taxon>
        <taxon>Trinickia</taxon>
    </lineage>
</organism>
<evidence type="ECO:0000259" key="2">
    <source>
        <dbReference type="Pfam" id="PF07859"/>
    </source>
</evidence>
<keyword evidence="1 3" id="KW-0378">Hydrolase</keyword>
<evidence type="ECO:0000313" key="4">
    <source>
        <dbReference type="Proteomes" id="UP000235777"/>
    </source>
</evidence>
<evidence type="ECO:0000313" key="3">
    <source>
        <dbReference type="EMBL" id="PMS38728.1"/>
    </source>
</evidence>
<evidence type="ECO:0000256" key="1">
    <source>
        <dbReference type="ARBA" id="ARBA00022801"/>
    </source>
</evidence>
<dbReference type="Gene3D" id="3.40.50.1820">
    <property type="entry name" value="alpha/beta hydrolase"/>
    <property type="match status" value="1"/>
</dbReference>
<dbReference type="Proteomes" id="UP000235777">
    <property type="component" value="Unassembled WGS sequence"/>
</dbReference>
<dbReference type="STRING" id="863227.GCA_000373005_00766"/>
<name>A0A2N7XAG3_9BURK</name>
<accession>A0A2N7XAG3</accession>